<evidence type="ECO:0000256" key="1">
    <source>
        <dbReference type="ARBA" id="ARBA00022450"/>
    </source>
</evidence>
<dbReference type="Gene3D" id="3.40.47.10">
    <property type="match status" value="1"/>
</dbReference>
<dbReference type="KEGG" id="ria:C7V51_09265"/>
<evidence type="ECO:0000256" key="2">
    <source>
        <dbReference type="ARBA" id="ARBA00022553"/>
    </source>
</evidence>
<dbReference type="PROSITE" id="PS52004">
    <property type="entry name" value="KS3_2"/>
    <property type="match status" value="1"/>
</dbReference>
<dbReference type="CDD" id="cd00833">
    <property type="entry name" value="PKS"/>
    <property type="match status" value="1"/>
</dbReference>
<dbReference type="Pfam" id="PF00550">
    <property type="entry name" value="PP-binding"/>
    <property type="match status" value="1"/>
</dbReference>
<dbReference type="InterPro" id="IPR018201">
    <property type="entry name" value="Ketoacyl_synth_AS"/>
</dbReference>
<evidence type="ECO:0000259" key="5">
    <source>
        <dbReference type="PROSITE" id="PS52004"/>
    </source>
</evidence>
<dbReference type="GO" id="GO:0005737">
    <property type="term" value="C:cytoplasm"/>
    <property type="evidence" value="ECO:0007669"/>
    <property type="project" value="TreeGrafter"/>
</dbReference>
<dbReference type="PANTHER" id="PTHR43775:SF37">
    <property type="entry name" value="SI:DKEY-61P9.11"/>
    <property type="match status" value="1"/>
</dbReference>
<evidence type="ECO:0000313" key="6">
    <source>
        <dbReference type="EMBL" id="AZZ56047.1"/>
    </source>
</evidence>
<dbReference type="InterPro" id="IPR016039">
    <property type="entry name" value="Thiolase-like"/>
</dbReference>
<dbReference type="InterPro" id="IPR009081">
    <property type="entry name" value="PP-bd_ACP"/>
</dbReference>
<keyword evidence="3" id="KW-0808">Transferase</keyword>
<proteinExistence type="predicted"/>
<evidence type="ECO:0008006" key="8">
    <source>
        <dbReference type="Google" id="ProtNLM"/>
    </source>
</evidence>
<dbReference type="InterPro" id="IPR020841">
    <property type="entry name" value="PKS_Beta-ketoAc_synthase_dom"/>
</dbReference>
<dbReference type="AlphaFoldDB" id="A0AAD1AEQ1"/>
<dbReference type="InterPro" id="IPR014031">
    <property type="entry name" value="Ketoacyl_synth_C"/>
</dbReference>
<dbReference type="GO" id="GO:0031177">
    <property type="term" value="F:phosphopantetheine binding"/>
    <property type="evidence" value="ECO:0007669"/>
    <property type="project" value="InterPro"/>
</dbReference>
<feature type="domain" description="Ketosynthase family 3 (KS3)" evidence="5">
    <location>
        <begin position="5"/>
        <end position="427"/>
    </location>
</feature>
<dbReference type="Gene3D" id="3.30.70.3290">
    <property type="match status" value="1"/>
</dbReference>
<dbReference type="Pfam" id="PF00109">
    <property type="entry name" value="ketoacyl-synt"/>
    <property type="match status" value="1"/>
</dbReference>
<dbReference type="PANTHER" id="PTHR43775">
    <property type="entry name" value="FATTY ACID SYNTHASE"/>
    <property type="match status" value="1"/>
</dbReference>
<dbReference type="InterPro" id="IPR016035">
    <property type="entry name" value="Acyl_Trfase/lysoPLipase"/>
</dbReference>
<dbReference type="GO" id="GO:0071770">
    <property type="term" value="P:DIM/DIP cell wall layer assembly"/>
    <property type="evidence" value="ECO:0007669"/>
    <property type="project" value="TreeGrafter"/>
</dbReference>
<dbReference type="GO" id="GO:0005886">
    <property type="term" value="C:plasma membrane"/>
    <property type="evidence" value="ECO:0007669"/>
    <property type="project" value="TreeGrafter"/>
</dbReference>
<keyword evidence="1" id="KW-0596">Phosphopantetheine</keyword>
<dbReference type="Gene3D" id="1.10.1200.10">
    <property type="entry name" value="ACP-like"/>
    <property type="match status" value="1"/>
</dbReference>
<reference evidence="6 7" key="1">
    <citation type="submission" date="2018-03" db="EMBL/GenBank/DDBJ databases">
        <title>Bacteriophage NCPPB3778 and a type I-E CRISPR drive the evolution of the US Biological Select Agent, Rathayibacter toxicus.</title>
        <authorList>
            <person name="Davis E.W.II."/>
            <person name="Tabima J.F."/>
            <person name="Weisberg A.J."/>
            <person name="Dantas Lopes L."/>
            <person name="Wiseman M.S."/>
            <person name="Wiseman M.S."/>
            <person name="Pupko T."/>
            <person name="Belcher M.S."/>
            <person name="Sechler A.J."/>
            <person name="Tancos M.A."/>
            <person name="Schroeder B.K."/>
            <person name="Murray T.D."/>
            <person name="Luster D.G."/>
            <person name="Schneider W.L."/>
            <person name="Rogers E."/>
            <person name="Andreote F.D."/>
            <person name="Grunwald N.J."/>
            <person name="Putnam M.L."/>
            <person name="Chang J.H."/>
        </authorList>
    </citation>
    <scope>NUCLEOTIDE SEQUENCE [LARGE SCALE GENOMIC DNA]</scope>
    <source>
        <strain evidence="6 7">NCCPB 2253</strain>
    </source>
</reference>
<dbReference type="SMART" id="SM00823">
    <property type="entry name" value="PKS_PP"/>
    <property type="match status" value="1"/>
</dbReference>
<dbReference type="SMART" id="SM00825">
    <property type="entry name" value="PKS_KS"/>
    <property type="match status" value="1"/>
</dbReference>
<dbReference type="InterPro" id="IPR020806">
    <property type="entry name" value="PKS_PP-bd"/>
</dbReference>
<dbReference type="GO" id="GO:0004312">
    <property type="term" value="F:fatty acid synthase activity"/>
    <property type="evidence" value="ECO:0007669"/>
    <property type="project" value="TreeGrafter"/>
</dbReference>
<dbReference type="SUPFAM" id="SSF47336">
    <property type="entry name" value="ACP-like"/>
    <property type="match status" value="1"/>
</dbReference>
<dbReference type="Pfam" id="PF16197">
    <property type="entry name" value="KAsynt_C_assoc"/>
    <property type="match status" value="1"/>
</dbReference>
<feature type="domain" description="Carrier" evidence="4">
    <location>
        <begin position="910"/>
        <end position="986"/>
    </location>
</feature>
<dbReference type="GO" id="GO:0006633">
    <property type="term" value="P:fatty acid biosynthetic process"/>
    <property type="evidence" value="ECO:0007669"/>
    <property type="project" value="InterPro"/>
</dbReference>
<dbReference type="SUPFAM" id="SSF52151">
    <property type="entry name" value="FabD/lysophospholipase-like"/>
    <property type="match status" value="1"/>
</dbReference>
<evidence type="ECO:0000313" key="7">
    <source>
        <dbReference type="Proteomes" id="UP000283946"/>
    </source>
</evidence>
<dbReference type="InterPro" id="IPR001227">
    <property type="entry name" value="Ac_transferase_dom_sf"/>
</dbReference>
<dbReference type="InterPro" id="IPR006162">
    <property type="entry name" value="Ppantetheine_attach_site"/>
</dbReference>
<evidence type="ECO:0000259" key="4">
    <source>
        <dbReference type="PROSITE" id="PS50075"/>
    </source>
</evidence>
<accession>A0AAD1AEQ1</accession>
<dbReference type="PROSITE" id="PS00606">
    <property type="entry name" value="KS3_1"/>
    <property type="match status" value="1"/>
</dbReference>
<gene>
    <name evidence="6" type="ORF">C7V51_09265</name>
</gene>
<dbReference type="PROSITE" id="PS00012">
    <property type="entry name" value="PHOSPHOPANTETHEINE"/>
    <property type="match status" value="1"/>
</dbReference>
<dbReference type="Pfam" id="PF00698">
    <property type="entry name" value="Acyl_transf_1"/>
    <property type="match status" value="1"/>
</dbReference>
<name>A0AAD1AEQ1_9MICO</name>
<dbReference type="EMBL" id="CP028130">
    <property type="protein sequence ID" value="AZZ56047.1"/>
    <property type="molecule type" value="Genomic_DNA"/>
</dbReference>
<dbReference type="SUPFAM" id="SSF53901">
    <property type="entry name" value="Thiolase-like"/>
    <property type="match status" value="1"/>
</dbReference>
<dbReference type="Proteomes" id="UP000283946">
    <property type="component" value="Chromosome"/>
</dbReference>
<dbReference type="Gene3D" id="3.40.366.10">
    <property type="entry name" value="Malonyl-Coenzyme A Acyl Carrier Protein, domain 2"/>
    <property type="match status" value="1"/>
</dbReference>
<dbReference type="InterPro" id="IPR014030">
    <property type="entry name" value="Ketoacyl_synth_N"/>
</dbReference>
<dbReference type="GO" id="GO:0004315">
    <property type="term" value="F:3-oxoacyl-[acyl-carrier-protein] synthase activity"/>
    <property type="evidence" value="ECO:0007669"/>
    <property type="project" value="InterPro"/>
</dbReference>
<dbReference type="InterPro" id="IPR050091">
    <property type="entry name" value="PKS_NRPS_Biosynth_Enz"/>
</dbReference>
<keyword evidence="2" id="KW-0597">Phosphoprotein</keyword>
<dbReference type="InterPro" id="IPR014043">
    <property type="entry name" value="Acyl_transferase_dom"/>
</dbReference>
<protein>
    <recommendedName>
        <fullName evidence="8">Polyketide synthase</fullName>
    </recommendedName>
</protein>
<sequence length="993" mass="105992">MENTDELVAIVAMECKLPGIANVEELWQRLVDGECTISDLTEEQLAEAGVPEERYSASDYVRRAGILEDLDEFDSAYFGYSPKEADVLDVQQRLTLQLCVALLERANIDPHRTDKRIGVYLGSAMSSYLFGVLQDEDLVDSLGEMMVRQANDKDFLATRVSYKLNLRGPSVNVQTACSTGLVAVHSAVQSLILGECDMAIAGAVYVRVPETAGYRYQVGGVLSPDGTCRPFDADANGTLFTNGLGVVLVKRLADAIEDGDEIVAVIAGSAVNNDGAEKVSFTAPSVVGQVAVLRDALTVAGVDPADVSYIEAHGTGTALGDPIEIEAIKQAYGSDGSPCVIGSHKGNFGHLNIAAGIIGLIKAALVLRHEFIPGTVGFSNENPGLELAGTRFSVRGQGIQYESDRMKWAGVSAFGMGGTNSHVLLRNHLVSENAVDDEVAGPRILTFSGTSDEALARQARVLGEHLDTDAGRMSLSECASTLVSGRTRHPFRGAVVASSSVDAVARLRSGKFHRGGPRKREPVAFAFGGQGTQHPAMGAALARGNPGFAKALEQTVETLDKYLDFSIMDYLWSGRDAADLKDTSVAQPLLFAVEYALATSLIKAGVKPDYLFGHSLGEVVAAAVSGAFDLRTAAELVAQRSRLMSRSVPGAMLAIDRLDPFLDLVADATLSIAARNSPRQFVLSGSVDAIDATIVRAQELGVYHQRLATSHAFHSASMQEASDAFAEFLTGCRFQIPTIPIISNITGRVLSEYEVCNPRYWADHMVRTVDFSGSVETLLAAGVRTFIEIGRGRAMSNLVLSSSGAITVTTIAALGEQDDECESFADAIAFAWAHDPATDIDAFTPRTRSVLLPTYAFEKRKHWIRPISGFGRSVNSDLTRPDEAPACADKQPGIVSLAADVPSSGDIGIDAGEDVLTAVVSELFTRFLGGDLLDEASSFFDLGGNSLMAIQLINKLRETFQVDVSVRDFYQNSSISGVGAMLENLLSQEPSHA</sequence>
<organism evidence="6 7">
    <name type="scientific">Rathayibacter iranicus</name>
    <dbReference type="NCBI Taxonomy" id="59737"/>
    <lineage>
        <taxon>Bacteria</taxon>
        <taxon>Bacillati</taxon>
        <taxon>Actinomycetota</taxon>
        <taxon>Actinomycetes</taxon>
        <taxon>Micrococcales</taxon>
        <taxon>Microbacteriaceae</taxon>
        <taxon>Rathayibacter</taxon>
    </lineage>
</organism>
<dbReference type="PROSITE" id="PS50075">
    <property type="entry name" value="CARRIER"/>
    <property type="match status" value="1"/>
</dbReference>
<evidence type="ECO:0000256" key="3">
    <source>
        <dbReference type="ARBA" id="ARBA00022679"/>
    </source>
</evidence>
<dbReference type="InterPro" id="IPR036736">
    <property type="entry name" value="ACP-like_sf"/>
</dbReference>
<dbReference type="RefSeq" id="WP_104265200.1">
    <property type="nucleotide sequence ID" value="NZ_CP028130.1"/>
</dbReference>
<dbReference type="SMART" id="SM00827">
    <property type="entry name" value="PKS_AT"/>
    <property type="match status" value="1"/>
</dbReference>
<dbReference type="Pfam" id="PF02801">
    <property type="entry name" value="Ketoacyl-synt_C"/>
    <property type="match status" value="1"/>
</dbReference>
<dbReference type="SUPFAM" id="SSF55048">
    <property type="entry name" value="Probable ACP-binding domain of malonyl-CoA ACP transacylase"/>
    <property type="match status" value="1"/>
</dbReference>
<dbReference type="InterPro" id="IPR016036">
    <property type="entry name" value="Malonyl_transacylase_ACP-bd"/>
</dbReference>
<dbReference type="InterPro" id="IPR032821">
    <property type="entry name" value="PKS_assoc"/>
</dbReference>